<dbReference type="InterPro" id="IPR052343">
    <property type="entry name" value="Retrotransposon-Effector_Assoc"/>
</dbReference>
<dbReference type="CDD" id="cd06222">
    <property type="entry name" value="RNase_H_like"/>
    <property type="match status" value="1"/>
</dbReference>
<feature type="transmembrane region" description="Helical" evidence="1">
    <location>
        <begin position="223"/>
        <end position="249"/>
    </location>
</feature>
<dbReference type="EMBL" id="JAUUTY010001914">
    <property type="protein sequence ID" value="KAK1551456.1"/>
    <property type="molecule type" value="Genomic_DNA"/>
</dbReference>
<gene>
    <name evidence="3" type="ORF">QYE76_071940</name>
</gene>
<name>A0AAD8UUH3_LOLMU</name>
<keyword evidence="1" id="KW-0812">Transmembrane</keyword>
<evidence type="ECO:0000259" key="2">
    <source>
        <dbReference type="Pfam" id="PF13456"/>
    </source>
</evidence>
<dbReference type="Gene3D" id="3.30.420.10">
    <property type="entry name" value="Ribonuclease H-like superfamily/Ribonuclease H"/>
    <property type="match status" value="1"/>
</dbReference>
<evidence type="ECO:0000256" key="1">
    <source>
        <dbReference type="SAM" id="Phobius"/>
    </source>
</evidence>
<keyword evidence="1" id="KW-1133">Transmembrane helix</keyword>
<dbReference type="InterPro" id="IPR002156">
    <property type="entry name" value="RNaseH_domain"/>
</dbReference>
<dbReference type="InterPro" id="IPR012337">
    <property type="entry name" value="RNaseH-like_sf"/>
</dbReference>
<keyword evidence="1" id="KW-0472">Membrane</keyword>
<reference evidence="3" key="1">
    <citation type="submission" date="2023-07" db="EMBL/GenBank/DDBJ databases">
        <title>A chromosome-level genome assembly of Lolium multiflorum.</title>
        <authorList>
            <person name="Chen Y."/>
            <person name="Copetti D."/>
            <person name="Kolliker R."/>
            <person name="Studer B."/>
        </authorList>
    </citation>
    <scope>NUCLEOTIDE SEQUENCE</scope>
    <source>
        <strain evidence="3">02402/16</strain>
        <tissue evidence="3">Leaf</tissue>
    </source>
</reference>
<organism evidence="3 4">
    <name type="scientific">Lolium multiflorum</name>
    <name type="common">Italian ryegrass</name>
    <name type="synonym">Lolium perenne subsp. multiflorum</name>
    <dbReference type="NCBI Taxonomy" id="4521"/>
    <lineage>
        <taxon>Eukaryota</taxon>
        <taxon>Viridiplantae</taxon>
        <taxon>Streptophyta</taxon>
        <taxon>Embryophyta</taxon>
        <taxon>Tracheophyta</taxon>
        <taxon>Spermatophyta</taxon>
        <taxon>Magnoliopsida</taxon>
        <taxon>Liliopsida</taxon>
        <taxon>Poales</taxon>
        <taxon>Poaceae</taxon>
        <taxon>BOP clade</taxon>
        <taxon>Pooideae</taxon>
        <taxon>Poodae</taxon>
        <taxon>Poeae</taxon>
        <taxon>Poeae Chloroplast Group 2 (Poeae type)</taxon>
        <taxon>Loliodinae</taxon>
        <taxon>Loliinae</taxon>
        <taxon>Lolium</taxon>
    </lineage>
</organism>
<evidence type="ECO:0000313" key="3">
    <source>
        <dbReference type="EMBL" id="KAK1551456.1"/>
    </source>
</evidence>
<feature type="domain" description="RNase H type-1" evidence="2">
    <location>
        <begin position="107"/>
        <end position="175"/>
    </location>
</feature>
<accession>A0AAD8UUH3</accession>
<feature type="non-terminal residue" evidence="3">
    <location>
        <position position="1"/>
    </location>
</feature>
<dbReference type="SUPFAM" id="SSF53098">
    <property type="entry name" value="Ribonuclease H-like"/>
    <property type="match status" value="1"/>
</dbReference>
<dbReference type="GO" id="GO:0003676">
    <property type="term" value="F:nucleic acid binding"/>
    <property type="evidence" value="ECO:0007669"/>
    <property type="project" value="InterPro"/>
</dbReference>
<dbReference type="InterPro" id="IPR036397">
    <property type="entry name" value="RNaseH_sf"/>
</dbReference>
<dbReference type="PROSITE" id="PS50096">
    <property type="entry name" value="IQ"/>
    <property type="match status" value="1"/>
</dbReference>
<dbReference type="AlphaFoldDB" id="A0AAD8UUH3"/>
<dbReference type="GO" id="GO:0004523">
    <property type="term" value="F:RNA-DNA hybrid ribonuclease activity"/>
    <property type="evidence" value="ECO:0007669"/>
    <property type="project" value="InterPro"/>
</dbReference>
<sequence length="254" mass="27882">MIRGRLQTHQVMPLVSAWCEAEHPPPKGALSLVKMEKMMQQMGFNSQWVKLIMTCVKSVSYRVKINGRLSDAFKSEQGLRQGDPLSPYLFILCAEAFSAMLQHAEETHRGAWDFIARVDDGSFVAAGTGAMNHLTSALHAEASACVAAIERMSDTGAFRVIFESDSLNLVNALTSVYSTVKLEAYPRGYLAKSCLRGAENTREKRALRRAGIRRGNSLREGEIDAIVTIIELDIISITIIIISTIIIAVSTAGH</sequence>
<dbReference type="InterPro" id="IPR044730">
    <property type="entry name" value="RNase_H-like_dom_plant"/>
</dbReference>
<dbReference type="PANTHER" id="PTHR46890">
    <property type="entry name" value="NON-LTR RETROLELEMENT REVERSE TRANSCRIPTASE-LIKE PROTEIN-RELATED"/>
    <property type="match status" value="1"/>
</dbReference>
<proteinExistence type="predicted"/>
<dbReference type="PANTHER" id="PTHR46890:SF48">
    <property type="entry name" value="RNA-DIRECTED DNA POLYMERASE"/>
    <property type="match status" value="1"/>
</dbReference>
<keyword evidence="4" id="KW-1185">Reference proteome</keyword>
<comment type="caution">
    <text evidence="3">The sequence shown here is derived from an EMBL/GenBank/DDBJ whole genome shotgun (WGS) entry which is preliminary data.</text>
</comment>
<dbReference type="Pfam" id="PF13456">
    <property type="entry name" value="RVT_3"/>
    <property type="match status" value="1"/>
</dbReference>
<evidence type="ECO:0000313" key="4">
    <source>
        <dbReference type="Proteomes" id="UP001231189"/>
    </source>
</evidence>
<dbReference type="Proteomes" id="UP001231189">
    <property type="component" value="Unassembled WGS sequence"/>
</dbReference>
<protein>
    <recommendedName>
        <fullName evidence="2">RNase H type-1 domain-containing protein</fullName>
    </recommendedName>
</protein>